<evidence type="ECO:0000313" key="4">
    <source>
        <dbReference type="EMBL" id="OWY30711.1"/>
    </source>
</evidence>
<dbReference type="EMBL" id="NJGU01000001">
    <property type="protein sequence ID" value="OWY30711.1"/>
    <property type="molecule type" value="Genomic_DNA"/>
</dbReference>
<evidence type="ECO:0008006" key="7">
    <source>
        <dbReference type="Google" id="ProtNLM"/>
    </source>
</evidence>
<gene>
    <name evidence="4" type="ORF">CEJ42_01125</name>
    <name evidence="3" type="ORF">HNO84_06615</name>
</gene>
<evidence type="ECO:0000256" key="1">
    <source>
        <dbReference type="SAM" id="MobiDB-lite"/>
    </source>
</evidence>
<reference evidence="4 5" key="1">
    <citation type="submission" date="2017-06" db="EMBL/GenBank/DDBJ databases">
        <title>Herbaspirillum phytohormonus sp. nov., isolated from the root nodule of Robinia pseudoacacia in lead-zinc mine.</title>
        <authorList>
            <person name="Fan M."/>
            <person name="Lin Y."/>
        </authorList>
    </citation>
    <scope>NUCLEOTIDE SEQUENCE [LARGE SCALE GENOMIC DNA]</scope>
    <source>
        <strain evidence="4 5">HZ10</strain>
    </source>
</reference>
<proteinExistence type="predicted"/>
<dbReference type="Proteomes" id="UP000197596">
    <property type="component" value="Unassembled WGS sequence"/>
</dbReference>
<evidence type="ECO:0000313" key="3">
    <source>
        <dbReference type="EMBL" id="NUU01262.1"/>
    </source>
</evidence>
<feature type="region of interest" description="Disordered" evidence="1">
    <location>
        <begin position="28"/>
        <end position="115"/>
    </location>
</feature>
<protein>
    <recommendedName>
        <fullName evidence="7">Transmembrane signal peptide protein</fullName>
    </recommendedName>
</protein>
<evidence type="ECO:0000256" key="2">
    <source>
        <dbReference type="SAM" id="SignalP"/>
    </source>
</evidence>
<reference evidence="3 6" key="2">
    <citation type="journal article" date="2020" name="Front. Plant Sci.">
        <title>Isolation of Rhizosphere Bacteria That Improve Quality and Water Stress Tolerance in Greenhouse Ornamentals.</title>
        <authorList>
            <person name="Nordstedt N.P."/>
            <person name="Jones M.L."/>
        </authorList>
    </citation>
    <scope>NUCLEOTIDE SEQUENCE [LARGE SCALE GENOMIC DNA]</scope>
    <source>
        <strain evidence="3 6">C6C2</strain>
    </source>
</reference>
<sequence length="145" mass="16509">MQANYKTILKTSALALAAAGSLGWASLSVAQQPGPPPGPGMDHREEHRDERGPDRHYEFRDADREKLRQHYNGDLKRVDRGHRPDFREGQPVPADYRGRIKPVPQSVRRDLPPPPKGYQMGYYDGYTVVYDPVSFTILQVLDILR</sequence>
<dbReference type="RefSeq" id="WP_079215036.1">
    <property type="nucleotide sequence ID" value="NZ_CP018845.1"/>
</dbReference>
<name>A0A246WVJ9_9BURK</name>
<comment type="caution">
    <text evidence="4">The sequence shown here is derived from an EMBL/GenBank/DDBJ whole genome shotgun (WGS) entry which is preliminary data.</text>
</comment>
<evidence type="ECO:0000313" key="5">
    <source>
        <dbReference type="Proteomes" id="UP000197596"/>
    </source>
</evidence>
<dbReference type="EMBL" id="JABFMT010000005">
    <property type="protein sequence ID" value="NUU01262.1"/>
    <property type="molecule type" value="Genomic_DNA"/>
</dbReference>
<feature type="compositionally biased region" description="Basic and acidic residues" evidence="1">
    <location>
        <begin position="41"/>
        <end position="88"/>
    </location>
</feature>
<keyword evidence="6" id="KW-1185">Reference proteome</keyword>
<accession>A0A246WVJ9</accession>
<dbReference type="OrthoDB" id="9182157at2"/>
<dbReference type="AlphaFoldDB" id="A0A246WVJ9"/>
<feature type="chain" id="PRO_5012399770" description="Transmembrane signal peptide protein" evidence="2">
    <location>
        <begin position="31"/>
        <end position="145"/>
    </location>
</feature>
<feature type="signal peptide" evidence="2">
    <location>
        <begin position="1"/>
        <end position="30"/>
    </location>
</feature>
<organism evidence="4 5">
    <name type="scientific">Herbaspirillum robiniae</name>
    <dbReference type="NCBI Taxonomy" id="2014887"/>
    <lineage>
        <taxon>Bacteria</taxon>
        <taxon>Pseudomonadati</taxon>
        <taxon>Pseudomonadota</taxon>
        <taxon>Betaproteobacteria</taxon>
        <taxon>Burkholderiales</taxon>
        <taxon>Oxalobacteraceae</taxon>
        <taxon>Herbaspirillum</taxon>
    </lineage>
</organism>
<dbReference type="Gene3D" id="3.10.450.160">
    <property type="entry name" value="inner membrane protein cigr"/>
    <property type="match status" value="1"/>
</dbReference>
<dbReference type="Proteomes" id="UP000536746">
    <property type="component" value="Unassembled WGS sequence"/>
</dbReference>
<keyword evidence="2" id="KW-0732">Signal</keyword>
<evidence type="ECO:0000313" key="6">
    <source>
        <dbReference type="Proteomes" id="UP000536746"/>
    </source>
</evidence>